<dbReference type="AlphaFoldDB" id="A0A4C1UWG5"/>
<dbReference type="PANTHER" id="PTHR31061:SF24">
    <property type="entry name" value="LD22376P"/>
    <property type="match status" value="1"/>
</dbReference>
<keyword evidence="1" id="KW-0472">Membrane</keyword>
<keyword evidence="3" id="KW-1185">Reference proteome</keyword>
<organism evidence="2 3">
    <name type="scientific">Eumeta variegata</name>
    <name type="common">Bagworm moth</name>
    <name type="synonym">Eumeta japonica</name>
    <dbReference type="NCBI Taxonomy" id="151549"/>
    <lineage>
        <taxon>Eukaryota</taxon>
        <taxon>Metazoa</taxon>
        <taxon>Ecdysozoa</taxon>
        <taxon>Arthropoda</taxon>
        <taxon>Hexapoda</taxon>
        <taxon>Insecta</taxon>
        <taxon>Pterygota</taxon>
        <taxon>Neoptera</taxon>
        <taxon>Endopterygota</taxon>
        <taxon>Lepidoptera</taxon>
        <taxon>Glossata</taxon>
        <taxon>Ditrysia</taxon>
        <taxon>Tineoidea</taxon>
        <taxon>Psychidae</taxon>
        <taxon>Oiketicinae</taxon>
        <taxon>Eumeta</taxon>
    </lineage>
</organism>
<evidence type="ECO:0000256" key="1">
    <source>
        <dbReference type="SAM" id="Phobius"/>
    </source>
</evidence>
<protein>
    <submittedName>
        <fullName evidence="2">Heparan-alpha-glucosaminide N-acetyltransferase</fullName>
    </submittedName>
</protein>
<dbReference type="Proteomes" id="UP000299102">
    <property type="component" value="Unassembled WGS sequence"/>
</dbReference>
<dbReference type="OrthoDB" id="2149840at2759"/>
<accession>A0A4C1UWG5</accession>
<keyword evidence="1" id="KW-0812">Transmembrane</keyword>
<feature type="transmembrane region" description="Helical" evidence="1">
    <location>
        <begin position="85"/>
        <end position="108"/>
    </location>
</feature>
<comment type="caution">
    <text evidence="2">The sequence shown here is derived from an EMBL/GenBank/DDBJ whole genome shotgun (WGS) entry which is preliminary data.</text>
</comment>
<feature type="transmembrane region" description="Helical" evidence="1">
    <location>
        <begin position="52"/>
        <end position="73"/>
    </location>
</feature>
<dbReference type="PANTHER" id="PTHR31061">
    <property type="entry name" value="LD22376P"/>
    <property type="match status" value="1"/>
</dbReference>
<evidence type="ECO:0000313" key="2">
    <source>
        <dbReference type="EMBL" id="GBP30833.1"/>
    </source>
</evidence>
<sequence>MLAELRVLTTRASHPQERAEHRLPGQLSPSHLWRWNSTAQRLYESPASADGMGLLGCLSGILVVQAGAQAFRIMNLYDHTRELIILRWLVWSVALGAAGGAACGFSWNDGPVPVNKTLTSLSYCLVTSSIAFFVQTVLYFLVDWKKIWTGRPFNYAGENSLLLYVGSEMLPLHWHKEDPTHSELFVTHVVVVLVWLTVAVLMHRYRIIITEIRNEEIMKVMKLDLKARKDAGYDGLMSEMLKGGGRISRPQIHVEIPVLAMRARAHSRLWKIAALKPSQRR</sequence>
<feature type="transmembrane region" description="Helical" evidence="1">
    <location>
        <begin position="120"/>
        <end position="141"/>
    </location>
</feature>
<dbReference type="GO" id="GO:0016740">
    <property type="term" value="F:transferase activity"/>
    <property type="evidence" value="ECO:0007669"/>
    <property type="project" value="UniProtKB-KW"/>
</dbReference>
<keyword evidence="2" id="KW-0808">Transferase</keyword>
<keyword evidence="1" id="KW-1133">Transmembrane helix</keyword>
<dbReference type="EMBL" id="BGZK01000237">
    <property type="protein sequence ID" value="GBP30833.1"/>
    <property type="molecule type" value="Genomic_DNA"/>
</dbReference>
<gene>
    <name evidence="2" type="primary">HGSNAT</name>
    <name evidence="2" type="ORF">EVAR_82575_1</name>
</gene>
<feature type="transmembrane region" description="Helical" evidence="1">
    <location>
        <begin position="184"/>
        <end position="203"/>
    </location>
</feature>
<proteinExistence type="predicted"/>
<evidence type="ECO:0000313" key="3">
    <source>
        <dbReference type="Proteomes" id="UP000299102"/>
    </source>
</evidence>
<reference evidence="2 3" key="1">
    <citation type="journal article" date="2019" name="Commun. Biol.">
        <title>The bagworm genome reveals a unique fibroin gene that provides high tensile strength.</title>
        <authorList>
            <person name="Kono N."/>
            <person name="Nakamura H."/>
            <person name="Ohtoshi R."/>
            <person name="Tomita M."/>
            <person name="Numata K."/>
            <person name="Arakawa K."/>
        </authorList>
    </citation>
    <scope>NUCLEOTIDE SEQUENCE [LARGE SCALE GENOMIC DNA]</scope>
</reference>
<name>A0A4C1UWG5_EUMVA</name>
<dbReference type="STRING" id="151549.A0A4C1UWG5"/>